<feature type="domain" description="EamA" evidence="12">
    <location>
        <begin position="45"/>
        <end position="123"/>
    </location>
</feature>
<name>X1GP49_9ZZZZ</name>
<evidence type="ECO:0000256" key="5">
    <source>
        <dbReference type="ARBA" id="ARBA00022556"/>
    </source>
</evidence>
<feature type="transmembrane region" description="Helical" evidence="11">
    <location>
        <begin position="54"/>
        <end position="73"/>
    </location>
</feature>
<dbReference type="SUPFAM" id="SSF103481">
    <property type="entry name" value="Multidrug resistance efflux transporter EmrE"/>
    <property type="match status" value="1"/>
</dbReference>
<accession>X1GP49</accession>
<dbReference type="GO" id="GO:0005886">
    <property type="term" value="C:plasma membrane"/>
    <property type="evidence" value="ECO:0007669"/>
    <property type="project" value="UniProtKB-SubCell"/>
</dbReference>
<evidence type="ECO:0000256" key="9">
    <source>
        <dbReference type="ARBA" id="ARBA00023098"/>
    </source>
</evidence>
<evidence type="ECO:0000313" key="14">
    <source>
        <dbReference type="EMBL" id="GAH34783.1"/>
    </source>
</evidence>
<keyword evidence="6 11" id="KW-0812">Transmembrane</keyword>
<evidence type="ECO:0000259" key="12">
    <source>
        <dbReference type="Pfam" id="PF00892"/>
    </source>
</evidence>
<protein>
    <recommendedName>
        <fullName evidence="12">EamA domain-containing protein</fullName>
    </recommendedName>
</protein>
<dbReference type="InterPro" id="IPR000390">
    <property type="entry name" value="Small_drug/metabolite_transptr"/>
</dbReference>
<evidence type="ECO:0000256" key="1">
    <source>
        <dbReference type="ARBA" id="ARBA00004651"/>
    </source>
</evidence>
<evidence type="ECO:0000256" key="7">
    <source>
        <dbReference type="ARBA" id="ARBA00022985"/>
    </source>
</evidence>
<keyword evidence="10 11" id="KW-0472">Membrane</keyword>
<evidence type="ECO:0000256" key="4">
    <source>
        <dbReference type="ARBA" id="ARBA00022519"/>
    </source>
</evidence>
<evidence type="ECO:0000256" key="6">
    <source>
        <dbReference type="ARBA" id="ARBA00022692"/>
    </source>
</evidence>
<comment type="caution">
    <text evidence="14">The sequence shown here is derived from an EMBL/GenBank/DDBJ whole genome shotgun (WGS) entry which is preliminary data.</text>
</comment>
<feature type="transmembrane region" description="Helical" evidence="11">
    <location>
        <begin position="80"/>
        <end position="100"/>
    </location>
</feature>
<keyword evidence="5" id="KW-0441">Lipid A biosynthesis</keyword>
<dbReference type="AlphaFoldDB" id="X1GP49"/>
<comment type="subcellular location">
    <subcellularLocation>
        <location evidence="1">Cell membrane</location>
        <topology evidence="1">Multi-pass membrane protein</topology>
    </subcellularLocation>
</comment>
<dbReference type="GO" id="GO:0022857">
    <property type="term" value="F:transmembrane transporter activity"/>
    <property type="evidence" value="ECO:0007669"/>
    <property type="project" value="InterPro"/>
</dbReference>
<sequence>MSLGSSILLILFSISIAVAGQILLKIGINRIGIVDFSGLEALKQLFFGVIKSPLVISGLFLYVISAAIWLVVLSAVDLSFAYPFIGLTYVMVLILSRFILKEDVNLIRWAGAIIITIGVIVISRG</sequence>
<keyword evidence="3" id="KW-0444">Lipid biosynthesis</keyword>
<keyword evidence="8 11" id="KW-1133">Transmembrane helix</keyword>
<organism evidence="14">
    <name type="scientific">marine sediment metagenome</name>
    <dbReference type="NCBI Taxonomy" id="412755"/>
    <lineage>
        <taxon>unclassified sequences</taxon>
        <taxon>metagenomes</taxon>
        <taxon>ecological metagenomes</taxon>
    </lineage>
</organism>
<feature type="transmembrane region" description="Helical" evidence="11">
    <location>
        <begin position="106"/>
        <end position="123"/>
    </location>
</feature>
<keyword evidence="7" id="KW-0448">Lipopolysaccharide biosynthesis</keyword>
<dbReference type="PANTHER" id="PTHR30561:SF9">
    <property type="entry name" value="4-AMINO-4-DEOXY-L-ARABINOSE-PHOSPHOUNDECAPRENOL FLIPPASE SUBUNIT ARNF-RELATED"/>
    <property type="match status" value="1"/>
</dbReference>
<dbReference type="EMBL" id="BART01001321">
    <property type="protein sequence ID" value="GAG66727.1"/>
    <property type="molecule type" value="Genomic_DNA"/>
</dbReference>
<evidence type="ECO:0000313" key="13">
    <source>
        <dbReference type="EMBL" id="GAG66727.1"/>
    </source>
</evidence>
<evidence type="ECO:0000256" key="3">
    <source>
        <dbReference type="ARBA" id="ARBA00022516"/>
    </source>
</evidence>
<dbReference type="InterPro" id="IPR037185">
    <property type="entry name" value="EmrE-like"/>
</dbReference>
<proteinExistence type="predicted"/>
<dbReference type="PANTHER" id="PTHR30561">
    <property type="entry name" value="SMR FAMILY PROTON-DEPENDENT DRUG EFFLUX TRANSPORTER SUGE"/>
    <property type="match status" value="1"/>
</dbReference>
<keyword evidence="9" id="KW-0443">Lipid metabolism</keyword>
<evidence type="ECO:0000256" key="8">
    <source>
        <dbReference type="ARBA" id="ARBA00022989"/>
    </source>
</evidence>
<keyword evidence="4" id="KW-0997">Cell inner membrane</keyword>
<dbReference type="GO" id="GO:0009103">
    <property type="term" value="P:lipopolysaccharide biosynthetic process"/>
    <property type="evidence" value="ECO:0007669"/>
    <property type="project" value="UniProtKB-KW"/>
</dbReference>
<keyword evidence="2" id="KW-1003">Cell membrane</keyword>
<gene>
    <name evidence="13" type="ORF">S01H4_04797</name>
    <name evidence="14" type="ORF">S03H2_15633</name>
</gene>
<dbReference type="EMBL" id="BARU01007958">
    <property type="protein sequence ID" value="GAH34783.1"/>
    <property type="molecule type" value="Genomic_DNA"/>
</dbReference>
<evidence type="ECO:0000256" key="10">
    <source>
        <dbReference type="ARBA" id="ARBA00023136"/>
    </source>
</evidence>
<dbReference type="Gene3D" id="1.10.3730.20">
    <property type="match status" value="1"/>
</dbReference>
<evidence type="ECO:0000256" key="2">
    <source>
        <dbReference type="ARBA" id="ARBA00022475"/>
    </source>
</evidence>
<evidence type="ECO:0000256" key="11">
    <source>
        <dbReference type="SAM" id="Phobius"/>
    </source>
</evidence>
<reference evidence="14" key="1">
    <citation type="journal article" date="2014" name="Front. Microbiol.">
        <title>High frequency of phylogenetically diverse reductive dehalogenase-homologous genes in deep subseafloor sedimentary metagenomes.</title>
        <authorList>
            <person name="Kawai M."/>
            <person name="Futagami T."/>
            <person name="Toyoda A."/>
            <person name="Takaki Y."/>
            <person name="Nishi S."/>
            <person name="Hori S."/>
            <person name="Arai W."/>
            <person name="Tsubouchi T."/>
            <person name="Morono Y."/>
            <person name="Uchiyama I."/>
            <person name="Ito T."/>
            <person name="Fujiyama A."/>
            <person name="Inagaki F."/>
            <person name="Takami H."/>
        </authorList>
    </citation>
    <scope>NUCLEOTIDE SEQUENCE</scope>
    <source>
        <strain evidence="14">Expedition CK06-06</strain>
    </source>
</reference>
<dbReference type="Pfam" id="PF00892">
    <property type="entry name" value="EamA"/>
    <property type="match status" value="1"/>
</dbReference>
<dbReference type="InterPro" id="IPR000620">
    <property type="entry name" value="EamA_dom"/>
</dbReference>